<protein>
    <submittedName>
        <fullName evidence="3">Uncharacterized protein</fullName>
    </submittedName>
</protein>
<dbReference type="GeneID" id="43580222"/>
<evidence type="ECO:0000256" key="1">
    <source>
        <dbReference type="SAM" id="Coils"/>
    </source>
</evidence>
<feature type="coiled-coil region" evidence="1">
    <location>
        <begin position="302"/>
        <end position="343"/>
    </location>
</feature>
<dbReference type="GO" id="GO:0000390">
    <property type="term" value="P:spliceosomal complex disassembly"/>
    <property type="evidence" value="ECO:0007669"/>
    <property type="project" value="InterPro"/>
</dbReference>
<dbReference type="InterPro" id="IPR028211">
    <property type="entry name" value="Ntr2"/>
</dbReference>
<accession>A0A5E8B5I3</accession>
<sequence length="360" mass="40684">MFGARRPKIIANYDNDENEEEPTTSRITIAPKFKSKSRMKVGAKNGSNSRTILQKNNDVDDDDNLDSIVIRPNASSSTSRKAALFTSNIKKTPVRRPIVTKEVESSFNEAPEPVATKSVVVIHTEDEFGPNADSDVSMEEVDQPTSVKSPQISAPVSALTDASRRVRFNDVEVKELEKSDSEADFIALEPEVIAEEKKLLEARIYNEYDMEEGVEMLDEDLALDEKTKMTQDQWRRRLMEEAIDDVANDEDDEDTARWMHNQQHHSVVYANENHVEVNENKKPPKVEETQETLPLPSLKDVLAHIQGNLDKLRGERDTISQEIKTLNEDVDQIEAKQALIQDKLNQAGLNYQVDSAVPQQ</sequence>
<feature type="compositionally biased region" description="Polar residues" evidence="2">
    <location>
        <begin position="45"/>
        <end position="55"/>
    </location>
</feature>
<evidence type="ECO:0000256" key="2">
    <source>
        <dbReference type="SAM" id="MobiDB-lite"/>
    </source>
</evidence>
<keyword evidence="4" id="KW-1185">Reference proteome</keyword>
<dbReference type="EMBL" id="CABVLU010000001">
    <property type="protein sequence ID" value="VVT46813.1"/>
    <property type="molecule type" value="Genomic_DNA"/>
</dbReference>
<evidence type="ECO:0000313" key="4">
    <source>
        <dbReference type="Proteomes" id="UP000398389"/>
    </source>
</evidence>
<dbReference type="AlphaFoldDB" id="A0A5E8B5I3"/>
<keyword evidence="1" id="KW-0175">Coiled coil</keyword>
<dbReference type="GO" id="GO:0071008">
    <property type="term" value="C:U2-type post-mRNA release spliceosomal complex"/>
    <property type="evidence" value="ECO:0007669"/>
    <property type="project" value="InterPro"/>
</dbReference>
<dbReference type="Proteomes" id="UP000398389">
    <property type="component" value="Unassembled WGS sequence"/>
</dbReference>
<evidence type="ECO:0000313" key="3">
    <source>
        <dbReference type="EMBL" id="VVT46813.1"/>
    </source>
</evidence>
<dbReference type="RefSeq" id="XP_031852013.1">
    <property type="nucleotide sequence ID" value="XM_031996122.1"/>
</dbReference>
<feature type="region of interest" description="Disordered" evidence="2">
    <location>
        <begin position="1"/>
        <end position="64"/>
    </location>
</feature>
<organism evidence="3 4">
    <name type="scientific">Magnusiomyces paraingens</name>
    <dbReference type="NCBI Taxonomy" id="2606893"/>
    <lineage>
        <taxon>Eukaryota</taxon>
        <taxon>Fungi</taxon>
        <taxon>Dikarya</taxon>
        <taxon>Ascomycota</taxon>
        <taxon>Saccharomycotina</taxon>
        <taxon>Dipodascomycetes</taxon>
        <taxon>Dipodascales</taxon>
        <taxon>Dipodascaceae</taxon>
        <taxon>Magnusiomyces</taxon>
    </lineage>
</organism>
<gene>
    <name evidence="3" type="ORF">SAPINGB_P001399</name>
</gene>
<name>A0A5E8B5I3_9ASCO</name>
<proteinExistence type="predicted"/>
<reference evidence="3 4" key="1">
    <citation type="submission" date="2019-09" db="EMBL/GenBank/DDBJ databases">
        <authorList>
            <person name="Brejova B."/>
        </authorList>
    </citation>
    <scope>NUCLEOTIDE SEQUENCE [LARGE SCALE GENOMIC DNA]</scope>
</reference>
<dbReference type="Pfam" id="PF15458">
    <property type="entry name" value="NTR2"/>
    <property type="match status" value="1"/>
</dbReference>